<feature type="region of interest" description="Disordered" evidence="5">
    <location>
        <begin position="240"/>
        <end position="282"/>
    </location>
</feature>
<dbReference type="PANTHER" id="PTHR10131">
    <property type="entry name" value="TNF RECEPTOR ASSOCIATED FACTOR"/>
    <property type="match status" value="1"/>
</dbReference>
<feature type="domain" description="RING-type" evidence="6">
    <location>
        <begin position="59"/>
        <end position="99"/>
    </location>
</feature>
<dbReference type="CDD" id="cd16449">
    <property type="entry name" value="RING-HC"/>
    <property type="match status" value="1"/>
</dbReference>
<dbReference type="EMBL" id="CAXLJM020000088">
    <property type="protein sequence ID" value="CAL8131496.1"/>
    <property type="molecule type" value="Genomic_DNA"/>
</dbReference>
<reference evidence="7 8" key="1">
    <citation type="submission" date="2024-08" db="EMBL/GenBank/DDBJ databases">
        <authorList>
            <person name="Cucini C."/>
            <person name="Frati F."/>
        </authorList>
    </citation>
    <scope>NUCLEOTIDE SEQUENCE [LARGE SCALE GENOMIC DNA]</scope>
</reference>
<keyword evidence="2 4" id="KW-0863">Zinc-finger</keyword>
<feature type="compositionally biased region" description="Basic and acidic residues" evidence="5">
    <location>
        <begin position="244"/>
        <end position="256"/>
    </location>
</feature>
<evidence type="ECO:0000259" key="6">
    <source>
        <dbReference type="PROSITE" id="PS50089"/>
    </source>
</evidence>
<dbReference type="PROSITE" id="PS00518">
    <property type="entry name" value="ZF_RING_1"/>
    <property type="match status" value="1"/>
</dbReference>
<evidence type="ECO:0000256" key="1">
    <source>
        <dbReference type="ARBA" id="ARBA00022723"/>
    </source>
</evidence>
<dbReference type="PANTHER" id="PTHR10131:SF94">
    <property type="entry name" value="TNF RECEPTOR-ASSOCIATED FACTOR 4"/>
    <property type="match status" value="1"/>
</dbReference>
<dbReference type="Pfam" id="PF00097">
    <property type="entry name" value="zf-C3HC4"/>
    <property type="match status" value="1"/>
</dbReference>
<evidence type="ECO:0000256" key="3">
    <source>
        <dbReference type="ARBA" id="ARBA00022833"/>
    </source>
</evidence>
<dbReference type="SMART" id="SM00184">
    <property type="entry name" value="RING"/>
    <property type="match status" value="1"/>
</dbReference>
<dbReference type="Gene3D" id="3.30.40.10">
    <property type="entry name" value="Zinc/RING finger domain, C3HC4 (zinc finger)"/>
    <property type="match status" value="1"/>
</dbReference>
<feature type="region of interest" description="Disordered" evidence="5">
    <location>
        <begin position="717"/>
        <end position="792"/>
    </location>
</feature>
<dbReference type="InterPro" id="IPR017907">
    <property type="entry name" value="Znf_RING_CS"/>
</dbReference>
<feature type="compositionally biased region" description="Low complexity" evidence="5">
    <location>
        <begin position="260"/>
        <end position="277"/>
    </location>
</feature>
<keyword evidence="8" id="KW-1185">Reference proteome</keyword>
<keyword evidence="1" id="KW-0479">Metal-binding</keyword>
<feature type="region of interest" description="Disordered" evidence="5">
    <location>
        <begin position="595"/>
        <end position="617"/>
    </location>
</feature>
<gene>
    <name evidence="7" type="ORF">ODALV1_LOCUS24210</name>
</gene>
<keyword evidence="3" id="KW-0862">Zinc</keyword>
<dbReference type="Proteomes" id="UP001642540">
    <property type="component" value="Unassembled WGS sequence"/>
</dbReference>
<feature type="compositionally biased region" description="Polar residues" evidence="5">
    <location>
        <begin position="717"/>
        <end position="738"/>
    </location>
</feature>
<comment type="caution">
    <text evidence="7">The sequence shown here is derived from an EMBL/GenBank/DDBJ whole genome shotgun (WGS) entry which is preliminary data.</text>
</comment>
<evidence type="ECO:0000256" key="4">
    <source>
        <dbReference type="PROSITE-ProRule" id="PRU00175"/>
    </source>
</evidence>
<evidence type="ECO:0000313" key="7">
    <source>
        <dbReference type="EMBL" id="CAL8131496.1"/>
    </source>
</evidence>
<accession>A0ABP1RN91</accession>
<dbReference type="InterPro" id="IPR018957">
    <property type="entry name" value="Znf_C3HC4_RING-type"/>
</dbReference>
<sequence length="816" mass="92597">MSLNENVADNTSSNFHHGLNTTITGLRNESPAVEQNGSIGISHHSHQLQPLPALEDCVCPICLEYFIDIVQTRCQHRFCKFCLENWFLISLHRRCPTCRREVESFYRLPQLQKSICRVIQPELSEEAFQERNTLRLARQALLDRANREREQTQALLGRITNNRLQRGQNGESNGNNNEVATVQSGNLISSHIINWWDDNRLDLHERLRELIRPTPASNEVSIEDVPRVWRRFRRQYPEATGRGTNEEYHNRDRSRDPPSTFRTAARNPTATPTPTTPVLGGLTDDSFNETYIRLASEYENLQYQQNLMEEYNYHMQRLISSYTKIREGYRDFNYHNSRMQQLTDEYQSFFDRTASNGDAPENNVDYEDFEDMAEAELNEFIDGLPIGRGRGRALREGSLDGLYFNGLPRLQRGTLESFSGVEAHIREVRSRLNTLGTQNGQTFTEAARPYNSAGMEQNIETRRSQFDVMSRRLRRLSRNRTLISPRPIRVAARNMSSTGPVPLPMPDIPLRRRENRPARSTSVHYAETEASRAIDAVPVRDVIDTNRQLRRRPHDLNHVTRIASDEERIRRIARRFIRADGDNVTNQPAILSSNLGSALSSDQNNLQSNGFENGDNRPTTAIPLLIPQCPASTEENANVMPIPIRPVITSISRPLMLPRRRMVIVTNSSSGSEDEQSRIGNLINQAPVRPISAPEDRSNRNSVRIFHRTGNSNFCGSGLAVSSTPASNTNLTDLSNQESRPRPATTMGHCNSTEVARNGEPVDDVGPTSEASSVQITSPNDEARGASATQNISSLSKRVEEIFQRSTENFPSERER</sequence>
<feature type="compositionally biased region" description="Polar residues" evidence="5">
    <location>
        <begin position="769"/>
        <end position="780"/>
    </location>
</feature>
<evidence type="ECO:0000313" key="8">
    <source>
        <dbReference type="Proteomes" id="UP001642540"/>
    </source>
</evidence>
<organism evidence="7 8">
    <name type="scientific">Orchesella dallaii</name>
    <dbReference type="NCBI Taxonomy" id="48710"/>
    <lineage>
        <taxon>Eukaryota</taxon>
        <taxon>Metazoa</taxon>
        <taxon>Ecdysozoa</taxon>
        <taxon>Arthropoda</taxon>
        <taxon>Hexapoda</taxon>
        <taxon>Collembola</taxon>
        <taxon>Entomobryomorpha</taxon>
        <taxon>Entomobryoidea</taxon>
        <taxon>Orchesellidae</taxon>
        <taxon>Orchesellinae</taxon>
        <taxon>Orchesella</taxon>
    </lineage>
</organism>
<proteinExistence type="predicted"/>
<name>A0ABP1RN91_9HEXA</name>
<dbReference type="InterPro" id="IPR013083">
    <property type="entry name" value="Znf_RING/FYVE/PHD"/>
</dbReference>
<evidence type="ECO:0000256" key="5">
    <source>
        <dbReference type="SAM" id="MobiDB-lite"/>
    </source>
</evidence>
<protein>
    <recommendedName>
        <fullName evidence="6">RING-type domain-containing protein</fullName>
    </recommendedName>
</protein>
<evidence type="ECO:0000256" key="2">
    <source>
        <dbReference type="ARBA" id="ARBA00022771"/>
    </source>
</evidence>
<dbReference type="PROSITE" id="PS50089">
    <property type="entry name" value="ZF_RING_2"/>
    <property type="match status" value="1"/>
</dbReference>
<dbReference type="SUPFAM" id="SSF57850">
    <property type="entry name" value="RING/U-box"/>
    <property type="match status" value="1"/>
</dbReference>
<dbReference type="InterPro" id="IPR001841">
    <property type="entry name" value="Znf_RING"/>
</dbReference>